<feature type="region of interest" description="Disordered" evidence="1">
    <location>
        <begin position="1"/>
        <end position="57"/>
    </location>
</feature>
<evidence type="ECO:0000313" key="2">
    <source>
        <dbReference type="EMBL" id="ACO66153.1"/>
    </source>
</evidence>
<sequence>MTKTVARRSSRRSEELARTETARRRLRTSRCASRRSLWKPSSRRARGGSNGGSREYVTRGPVLARGCSFLGERDWRVRGDGCRRYFLVARSVPGRH</sequence>
<keyword evidence="3" id="KW-1185">Reference proteome</keyword>
<dbReference type="Proteomes" id="UP000002009">
    <property type="component" value="Chromosome 11"/>
</dbReference>
<dbReference type="RefSeq" id="XP_002504895.1">
    <property type="nucleotide sequence ID" value="XM_002504849.1"/>
</dbReference>
<protein>
    <submittedName>
        <fullName evidence="2">Uncharacterized protein</fullName>
    </submittedName>
</protein>
<dbReference type="AlphaFoldDB" id="C1EE13"/>
<dbReference type="KEGG" id="mis:MICPUN_53363"/>
<accession>C1EE13</accession>
<name>C1EE13_MICCC</name>
<reference evidence="2 3" key="1">
    <citation type="journal article" date="2009" name="Science">
        <title>Green evolution and dynamic adaptations revealed by genomes of the marine picoeukaryotes Micromonas.</title>
        <authorList>
            <person name="Worden A.Z."/>
            <person name="Lee J.H."/>
            <person name="Mock T."/>
            <person name="Rouze P."/>
            <person name="Simmons M.P."/>
            <person name="Aerts A.L."/>
            <person name="Allen A.E."/>
            <person name="Cuvelier M.L."/>
            <person name="Derelle E."/>
            <person name="Everett M.V."/>
            <person name="Foulon E."/>
            <person name="Grimwood J."/>
            <person name="Gundlach H."/>
            <person name="Henrissat B."/>
            <person name="Napoli C."/>
            <person name="McDonald S.M."/>
            <person name="Parker M.S."/>
            <person name="Rombauts S."/>
            <person name="Salamov A."/>
            <person name="Von Dassow P."/>
            <person name="Badger J.H."/>
            <person name="Coutinho P.M."/>
            <person name="Demir E."/>
            <person name="Dubchak I."/>
            <person name="Gentemann C."/>
            <person name="Eikrem W."/>
            <person name="Gready J.E."/>
            <person name="John U."/>
            <person name="Lanier W."/>
            <person name="Lindquist E.A."/>
            <person name="Lucas S."/>
            <person name="Mayer K.F."/>
            <person name="Moreau H."/>
            <person name="Not F."/>
            <person name="Otillar R."/>
            <person name="Panaud O."/>
            <person name="Pangilinan J."/>
            <person name="Paulsen I."/>
            <person name="Piegu B."/>
            <person name="Poliakov A."/>
            <person name="Robbens S."/>
            <person name="Schmutz J."/>
            <person name="Toulza E."/>
            <person name="Wyss T."/>
            <person name="Zelensky A."/>
            <person name="Zhou K."/>
            <person name="Armbrust E.V."/>
            <person name="Bhattacharya D."/>
            <person name="Goodenough U.W."/>
            <person name="Van de Peer Y."/>
            <person name="Grigoriev I.V."/>
        </authorList>
    </citation>
    <scope>NUCLEOTIDE SEQUENCE [LARGE SCALE GENOMIC DNA]</scope>
    <source>
        <strain evidence="3">RCC299 / NOUM17</strain>
    </source>
</reference>
<dbReference type="EMBL" id="CP001330">
    <property type="protein sequence ID" value="ACO66153.1"/>
    <property type="molecule type" value="Genomic_DNA"/>
</dbReference>
<feature type="compositionally biased region" description="Basic residues" evidence="1">
    <location>
        <begin position="24"/>
        <end position="46"/>
    </location>
</feature>
<dbReference type="GeneID" id="8247317"/>
<evidence type="ECO:0000313" key="3">
    <source>
        <dbReference type="Proteomes" id="UP000002009"/>
    </source>
</evidence>
<dbReference type="InParanoid" id="C1EE13"/>
<organism evidence="2 3">
    <name type="scientific">Micromonas commoda (strain RCC299 / NOUM17 / CCMP2709)</name>
    <name type="common">Picoplanktonic green alga</name>
    <dbReference type="NCBI Taxonomy" id="296587"/>
    <lineage>
        <taxon>Eukaryota</taxon>
        <taxon>Viridiplantae</taxon>
        <taxon>Chlorophyta</taxon>
        <taxon>Mamiellophyceae</taxon>
        <taxon>Mamiellales</taxon>
        <taxon>Mamiellaceae</taxon>
        <taxon>Micromonas</taxon>
    </lineage>
</organism>
<feature type="compositionally biased region" description="Basic and acidic residues" evidence="1">
    <location>
        <begin position="11"/>
        <end position="23"/>
    </location>
</feature>
<feature type="compositionally biased region" description="Basic residues" evidence="1">
    <location>
        <begin position="1"/>
        <end position="10"/>
    </location>
</feature>
<proteinExistence type="predicted"/>
<gene>
    <name evidence="2" type="ORF">MICPUN_53363</name>
</gene>
<evidence type="ECO:0000256" key="1">
    <source>
        <dbReference type="SAM" id="MobiDB-lite"/>
    </source>
</evidence>